<protein>
    <submittedName>
        <fullName evidence="1">Uncharacterized protein</fullName>
    </submittedName>
</protein>
<dbReference type="AlphaFoldDB" id="A0A6M3L9J3"/>
<reference evidence="1" key="1">
    <citation type="submission" date="2020-03" db="EMBL/GenBank/DDBJ databases">
        <title>The deep terrestrial virosphere.</title>
        <authorList>
            <person name="Holmfeldt K."/>
            <person name="Nilsson E."/>
            <person name="Simone D."/>
            <person name="Lopez-Fernandez M."/>
            <person name="Wu X."/>
            <person name="de Brujin I."/>
            <person name="Lundin D."/>
            <person name="Andersson A."/>
            <person name="Bertilsson S."/>
            <person name="Dopson M."/>
        </authorList>
    </citation>
    <scope>NUCLEOTIDE SEQUENCE</scope>
    <source>
        <strain evidence="1">MM415B02375</strain>
    </source>
</reference>
<accession>A0A6M3L9J3</accession>
<sequence>MDDFYKELEVLINKYSKETASNTPDWILAQYMLSCLSAFEAAVQEREVWYGRI</sequence>
<name>A0A6M3L9J3_9ZZZZ</name>
<evidence type="ECO:0000313" key="1">
    <source>
        <dbReference type="EMBL" id="QJA90442.1"/>
    </source>
</evidence>
<proteinExistence type="predicted"/>
<organism evidence="1">
    <name type="scientific">viral metagenome</name>
    <dbReference type="NCBI Taxonomy" id="1070528"/>
    <lineage>
        <taxon>unclassified sequences</taxon>
        <taxon>metagenomes</taxon>
        <taxon>organismal metagenomes</taxon>
    </lineage>
</organism>
<gene>
    <name evidence="1" type="ORF">MM415B02375_0001</name>
</gene>
<dbReference type="EMBL" id="MT142913">
    <property type="protein sequence ID" value="QJA90442.1"/>
    <property type="molecule type" value="Genomic_DNA"/>
</dbReference>